<accession>W7XFU3</accession>
<keyword evidence="1" id="KW-0175">Coiled coil</keyword>
<reference evidence="3" key="1">
    <citation type="journal article" date="2006" name="PLoS Biol.">
        <title>Macronuclear genome sequence of the ciliate Tetrahymena thermophila, a model eukaryote.</title>
        <authorList>
            <person name="Eisen J.A."/>
            <person name="Coyne R.S."/>
            <person name="Wu M."/>
            <person name="Wu D."/>
            <person name="Thiagarajan M."/>
            <person name="Wortman J.R."/>
            <person name="Badger J.H."/>
            <person name="Ren Q."/>
            <person name="Amedeo P."/>
            <person name="Jones K.M."/>
            <person name="Tallon L.J."/>
            <person name="Delcher A.L."/>
            <person name="Salzberg S.L."/>
            <person name="Silva J.C."/>
            <person name="Haas B.J."/>
            <person name="Majoros W.H."/>
            <person name="Farzad M."/>
            <person name="Carlton J.M."/>
            <person name="Smith R.K. Jr."/>
            <person name="Garg J."/>
            <person name="Pearlman R.E."/>
            <person name="Karrer K.M."/>
            <person name="Sun L."/>
            <person name="Manning G."/>
            <person name="Elde N.C."/>
            <person name="Turkewitz A.P."/>
            <person name="Asai D.J."/>
            <person name="Wilkes D.E."/>
            <person name="Wang Y."/>
            <person name="Cai H."/>
            <person name="Collins K."/>
            <person name="Stewart B.A."/>
            <person name="Lee S.R."/>
            <person name="Wilamowska K."/>
            <person name="Weinberg Z."/>
            <person name="Ruzzo W.L."/>
            <person name="Wloga D."/>
            <person name="Gaertig J."/>
            <person name="Frankel J."/>
            <person name="Tsao C.-C."/>
            <person name="Gorovsky M.A."/>
            <person name="Keeling P.J."/>
            <person name="Waller R.F."/>
            <person name="Patron N.J."/>
            <person name="Cherry J.M."/>
            <person name="Stover N.A."/>
            <person name="Krieger C.J."/>
            <person name="del Toro C."/>
            <person name="Ryder H.F."/>
            <person name="Williamson S.C."/>
            <person name="Barbeau R.A."/>
            <person name="Hamilton E.P."/>
            <person name="Orias E."/>
        </authorList>
    </citation>
    <scope>NUCLEOTIDE SEQUENCE [LARGE SCALE GENOMIC DNA]</scope>
    <source>
        <strain evidence="3">SB210</strain>
    </source>
</reference>
<dbReference type="Proteomes" id="UP000009168">
    <property type="component" value="Unassembled WGS sequence"/>
</dbReference>
<evidence type="ECO:0000313" key="2">
    <source>
        <dbReference type="EMBL" id="EWS76742.1"/>
    </source>
</evidence>
<dbReference type="GeneID" id="24439507"/>
<evidence type="ECO:0000313" key="3">
    <source>
        <dbReference type="Proteomes" id="UP000009168"/>
    </source>
</evidence>
<dbReference type="InParanoid" id="W7XFU3"/>
<protein>
    <submittedName>
        <fullName evidence="2">Phosphatidylserine decarboxylase family protein, putative</fullName>
    </submittedName>
</protein>
<evidence type="ECO:0000256" key="1">
    <source>
        <dbReference type="SAM" id="Coils"/>
    </source>
</evidence>
<proteinExistence type="predicted"/>
<dbReference type="AlphaFoldDB" id="W7XFU3"/>
<organism evidence="2 3">
    <name type="scientific">Tetrahymena thermophila (strain SB210)</name>
    <dbReference type="NCBI Taxonomy" id="312017"/>
    <lineage>
        <taxon>Eukaryota</taxon>
        <taxon>Sar</taxon>
        <taxon>Alveolata</taxon>
        <taxon>Ciliophora</taxon>
        <taxon>Intramacronucleata</taxon>
        <taxon>Oligohymenophorea</taxon>
        <taxon>Hymenostomatida</taxon>
        <taxon>Tetrahymenina</taxon>
        <taxon>Tetrahymenidae</taxon>
        <taxon>Tetrahymena</taxon>
    </lineage>
</organism>
<dbReference type="KEGG" id="tet:TTHERM_000543678"/>
<keyword evidence="3" id="KW-1185">Reference proteome</keyword>
<sequence>MQFERNLIAFKVVLGNGLLIQDFERSRKKSYINILPILSTKDQAGNEVYETLELIQCEDPDLQDYYCIDYSKVTKNKMNEPFLNYFPNDNQKQKLEILMLYCTDGLSYPYTECATYEEIQKEIVNLSTQTYVRITGQQYNPKTRQYEKKIKQEQFQLSDSLVFLGKFSLKSTTTTINDGFIIQKESSKTYISDYQKTNEYNTFTYMQAQLQLNMIGAYHFQLEENGKSEYVQFVQFPSVLAQFVSVFNSLLVVGIICKGFTKSEIIQDFMEIQLKNYYKKSAIEFMQEVETKKQQKTISIFFQNNLFNIYKQIRRGKTKKDDPKQIKIYKKLMDSTIEQINIYDIQKELLKLKIMVRMSFTVEQYAALQLCGLRIILDENIQNIDDSFQEKSDNYLTESTGNEQKQTIYLEENNLNQKMSQQNTKAEFEENMLKLEEKNNKKLKNLNFQSLTLNHLEKIERLERDNNYFEQQIDKYFSQKNLKTQLDQRILDCLINYRQHQLDTQSFIPINNSNTINQ</sequence>
<feature type="coiled-coil region" evidence="1">
    <location>
        <begin position="418"/>
        <end position="479"/>
    </location>
</feature>
<name>W7XFU3_TETTS</name>
<dbReference type="RefSeq" id="XP_012650735.1">
    <property type="nucleotide sequence ID" value="XM_012795281.1"/>
</dbReference>
<dbReference type="EMBL" id="GG662864">
    <property type="protein sequence ID" value="EWS76742.1"/>
    <property type="molecule type" value="Genomic_DNA"/>
</dbReference>
<gene>
    <name evidence="2" type="ORF">TTHERM_000543678</name>
</gene>